<dbReference type="InterPro" id="IPR029060">
    <property type="entry name" value="PIN-like_dom_sf"/>
</dbReference>
<dbReference type="EMBL" id="CABR01000128">
    <property type="protein sequence ID" value="CBI11228.1"/>
    <property type="molecule type" value="Genomic_DNA"/>
</dbReference>
<dbReference type="SUPFAM" id="SSF88723">
    <property type="entry name" value="PIN domain-like"/>
    <property type="match status" value="1"/>
</dbReference>
<proteinExistence type="predicted"/>
<organism evidence="2">
    <name type="scientific">mine drainage metagenome</name>
    <dbReference type="NCBI Taxonomy" id="410659"/>
    <lineage>
        <taxon>unclassified sequences</taxon>
        <taxon>metagenomes</taxon>
        <taxon>ecological metagenomes</taxon>
    </lineage>
</organism>
<evidence type="ECO:0000313" key="2">
    <source>
        <dbReference type="EMBL" id="CBI11228.1"/>
    </source>
</evidence>
<dbReference type="InterPro" id="IPR002716">
    <property type="entry name" value="PIN_dom"/>
</dbReference>
<name>E6QVF5_9ZZZZ</name>
<dbReference type="AlphaFoldDB" id="E6QVF5"/>
<dbReference type="CDD" id="cd09874">
    <property type="entry name" value="PIN_MT3492-like"/>
    <property type="match status" value="1"/>
</dbReference>
<sequence>MIYLDTSFLTPLFREEATSAKVAEFLSQQAADTLAVSKWASIEFASLTSRDVRVNALTASQGHRLIAEFDLMVAISLVVLNPDANDFDLAQKYVTNFATQLRGPDALHLAVAHNNGMEFIATLDNRMLSAAKKLKVSARRVIS</sequence>
<feature type="domain" description="PIN" evidence="1">
    <location>
        <begin position="2"/>
        <end position="132"/>
    </location>
</feature>
<protein>
    <submittedName>
        <fullName evidence="2">PilT-like protein</fullName>
    </submittedName>
</protein>
<evidence type="ECO:0000259" key="1">
    <source>
        <dbReference type="Pfam" id="PF01850"/>
    </source>
</evidence>
<gene>
    <name evidence="2" type="ORF">CARN7_2041</name>
</gene>
<reference evidence="2" key="1">
    <citation type="submission" date="2009-10" db="EMBL/GenBank/DDBJ databases">
        <title>Diversity of trophic interactions inside an arsenic-rich microbial ecosystem.</title>
        <authorList>
            <person name="Bertin P.N."/>
            <person name="Heinrich-Salmeron A."/>
            <person name="Pelletier E."/>
            <person name="Goulhen-Chollet F."/>
            <person name="Arsene-Ploetze F."/>
            <person name="Gallien S."/>
            <person name="Calteau A."/>
            <person name="Vallenet D."/>
            <person name="Casiot C."/>
            <person name="Chane-Woon-Ming B."/>
            <person name="Giloteaux L."/>
            <person name="Barakat M."/>
            <person name="Bonnefoy V."/>
            <person name="Bruneel O."/>
            <person name="Chandler M."/>
            <person name="Cleiss J."/>
            <person name="Duran R."/>
            <person name="Elbaz-Poulichet F."/>
            <person name="Fonknechten N."/>
            <person name="Lauga B."/>
            <person name="Mornico D."/>
            <person name="Ortet P."/>
            <person name="Schaeffer C."/>
            <person name="Siguier P."/>
            <person name="Alexander Thil Smith A."/>
            <person name="Van Dorsselaer A."/>
            <person name="Weissenbach J."/>
            <person name="Medigue C."/>
            <person name="Le Paslier D."/>
        </authorList>
    </citation>
    <scope>NUCLEOTIDE SEQUENCE</scope>
</reference>
<dbReference type="Gene3D" id="3.40.50.1010">
    <property type="entry name" value="5'-nuclease"/>
    <property type="match status" value="1"/>
</dbReference>
<comment type="caution">
    <text evidence="2">The sequence shown here is derived from an EMBL/GenBank/DDBJ whole genome shotgun (WGS) entry which is preliminary data.</text>
</comment>
<accession>E6QVF5</accession>
<dbReference type="Pfam" id="PF01850">
    <property type="entry name" value="PIN"/>
    <property type="match status" value="1"/>
</dbReference>